<evidence type="ECO:0000256" key="12">
    <source>
        <dbReference type="ARBA" id="ARBA00048366"/>
    </source>
</evidence>
<accession>A0ABW5Q131</accession>
<dbReference type="InterPro" id="IPR005145">
    <property type="entry name" value="Sua5_C"/>
</dbReference>
<evidence type="ECO:0000313" key="15">
    <source>
        <dbReference type="EMBL" id="MFD2629339.1"/>
    </source>
</evidence>
<evidence type="ECO:0000256" key="7">
    <source>
        <dbReference type="ARBA" id="ARBA00022694"/>
    </source>
</evidence>
<keyword evidence="6 13" id="KW-0808">Transferase</keyword>
<dbReference type="InterPro" id="IPR006070">
    <property type="entry name" value="Sua5-like_dom"/>
</dbReference>
<evidence type="ECO:0000256" key="11">
    <source>
        <dbReference type="ARBA" id="ARBA00029774"/>
    </source>
</evidence>
<comment type="subcellular location">
    <subcellularLocation>
        <location evidence="1 13">Cytoplasm</location>
    </subcellularLocation>
</comment>
<evidence type="ECO:0000256" key="9">
    <source>
        <dbReference type="ARBA" id="ARBA00022741"/>
    </source>
</evidence>
<dbReference type="InterPro" id="IPR010923">
    <property type="entry name" value="T(6)A37_SUA5"/>
</dbReference>
<dbReference type="NCBIfam" id="TIGR00057">
    <property type="entry name" value="L-threonylcarbamoyladenylate synthase"/>
    <property type="match status" value="1"/>
</dbReference>
<dbReference type="RefSeq" id="WP_379562121.1">
    <property type="nucleotide sequence ID" value="NZ_JBHUMX010000035.1"/>
</dbReference>
<evidence type="ECO:0000256" key="8">
    <source>
        <dbReference type="ARBA" id="ARBA00022695"/>
    </source>
</evidence>
<comment type="caution">
    <text evidence="15">The sequence shown here is derived from an EMBL/GenBank/DDBJ whole genome shotgun (WGS) entry which is preliminary data.</text>
</comment>
<dbReference type="InterPro" id="IPR050156">
    <property type="entry name" value="TC-AMP_synthase_SUA5"/>
</dbReference>
<keyword evidence="5 13" id="KW-0963">Cytoplasm</keyword>
<keyword evidence="9 13" id="KW-0547">Nucleotide-binding</keyword>
<comment type="catalytic activity">
    <reaction evidence="12 13">
        <text>L-threonine + hydrogencarbonate + ATP = L-threonylcarbamoyladenylate + diphosphate + H2O</text>
        <dbReference type="Rhea" id="RHEA:36407"/>
        <dbReference type="ChEBI" id="CHEBI:15377"/>
        <dbReference type="ChEBI" id="CHEBI:17544"/>
        <dbReference type="ChEBI" id="CHEBI:30616"/>
        <dbReference type="ChEBI" id="CHEBI:33019"/>
        <dbReference type="ChEBI" id="CHEBI:57926"/>
        <dbReference type="ChEBI" id="CHEBI:73682"/>
        <dbReference type="EC" id="2.7.7.87"/>
    </reaction>
</comment>
<dbReference type="SUPFAM" id="SSF55821">
    <property type="entry name" value="YrdC/RibB"/>
    <property type="match status" value="1"/>
</dbReference>
<dbReference type="Pfam" id="PF03481">
    <property type="entry name" value="Sua5_C"/>
    <property type="match status" value="1"/>
</dbReference>
<comment type="similarity">
    <text evidence="2 13">Belongs to the SUA5 family.</text>
</comment>
<dbReference type="EMBL" id="JBHUMX010000035">
    <property type="protein sequence ID" value="MFD2629339.1"/>
    <property type="molecule type" value="Genomic_DNA"/>
</dbReference>
<proteinExistence type="inferred from homology"/>
<evidence type="ECO:0000256" key="5">
    <source>
        <dbReference type="ARBA" id="ARBA00022490"/>
    </source>
</evidence>
<evidence type="ECO:0000256" key="13">
    <source>
        <dbReference type="PIRNR" id="PIRNR004930"/>
    </source>
</evidence>
<dbReference type="Gene3D" id="3.40.50.11030">
    <property type="entry name" value="Threonylcarbamoyl-AMP synthase, C-terminal domain"/>
    <property type="match status" value="1"/>
</dbReference>
<feature type="domain" description="YrdC-like" evidence="14">
    <location>
        <begin position="16"/>
        <end position="202"/>
    </location>
</feature>
<dbReference type="InterPro" id="IPR017945">
    <property type="entry name" value="DHBP_synth_RibB-like_a/b_dom"/>
</dbReference>
<dbReference type="GO" id="GO:0061710">
    <property type="term" value="F:L-threonylcarbamoyladenylate synthase"/>
    <property type="evidence" value="ECO:0007669"/>
    <property type="project" value="UniProtKB-EC"/>
</dbReference>
<keyword evidence="7 13" id="KW-0819">tRNA processing</keyword>
<evidence type="ECO:0000256" key="1">
    <source>
        <dbReference type="ARBA" id="ARBA00004496"/>
    </source>
</evidence>
<reference evidence="16" key="1">
    <citation type="journal article" date="2019" name="Int. J. Syst. Evol. Microbiol.">
        <title>The Global Catalogue of Microorganisms (GCM) 10K type strain sequencing project: providing services to taxonomists for standard genome sequencing and annotation.</title>
        <authorList>
            <consortium name="The Broad Institute Genomics Platform"/>
            <consortium name="The Broad Institute Genome Sequencing Center for Infectious Disease"/>
            <person name="Wu L."/>
            <person name="Ma J."/>
        </authorList>
    </citation>
    <scope>NUCLEOTIDE SEQUENCE [LARGE SCALE GENOMIC DNA]</scope>
    <source>
        <strain evidence="16">TISTR 1858</strain>
    </source>
</reference>
<evidence type="ECO:0000256" key="3">
    <source>
        <dbReference type="ARBA" id="ARBA00012584"/>
    </source>
</evidence>
<dbReference type="PANTHER" id="PTHR17490:SF16">
    <property type="entry name" value="THREONYLCARBAMOYL-AMP SYNTHASE"/>
    <property type="match status" value="1"/>
</dbReference>
<name>A0ABW5Q131_9BACI</name>
<dbReference type="InterPro" id="IPR038385">
    <property type="entry name" value="Sua5/YwlC_C"/>
</dbReference>
<dbReference type="EC" id="2.7.7.87" evidence="3 13"/>
<dbReference type="Gene3D" id="3.90.870.10">
    <property type="entry name" value="DHBP synthase"/>
    <property type="match status" value="1"/>
</dbReference>
<dbReference type="PROSITE" id="PS51163">
    <property type="entry name" value="YRDC"/>
    <property type="match status" value="1"/>
</dbReference>
<organism evidence="15 16">
    <name type="scientific">Oceanobacillus kapialis</name>
    <dbReference type="NCBI Taxonomy" id="481353"/>
    <lineage>
        <taxon>Bacteria</taxon>
        <taxon>Bacillati</taxon>
        <taxon>Bacillota</taxon>
        <taxon>Bacilli</taxon>
        <taxon>Bacillales</taxon>
        <taxon>Bacillaceae</taxon>
        <taxon>Oceanobacillus</taxon>
    </lineage>
</organism>
<dbReference type="Proteomes" id="UP001597451">
    <property type="component" value="Unassembled WGS sequence"/>
</dbReference>
<sequence length="340" mass="36166">METKRWFAIDKLQDKQEAIQAAAALLKAGEAVAFPTETVYGLGADATNELAVNKIFEAKGRPQDNPLIVHVATAQQLKELVSEIPPYVDKLLEAFTPGPLTFVLPSNGRCADNVTAGLDSVGVRIPDHPAALSLLKQAAVPVAAPSANLSGKPSPTSADHVWADLQGRIAGVLDGGATGVGVESTVLDCTQPIPIILRPGGIAIEQLEQVVGTVMVDPGLANEHERPRSPGMKYRHYSPDAPLWLVKGSADKLQQVVYKESQKGQRVGVMAASGTIARIEADLKKDLGASLESVATALYDALRMFNSQHVDLIICEAFSEEGIGQAVMNRLKKAASHYIE</sequence>
<evidence type="ECO:0000256" key="10">
    <source>
        <dbReference type="ARBA" id="ARBA00022840"/>
    </source>
</evidence>
<evidence type="ECO:0000256" key="6">
    <source>
        <dbReference type="ARBA" id="ARBA00022679"/>
    </source>
</evidence>
<keyword evidence="8 13" id="KW-0548">Nucleotidyltransferase</keyword>
<comment type="function">
    <text evidence="13">Required for the formation of a threonylcarbamoyl group on adenosine at position 37 (t(6)A37) in tRNAs that read codons beginning with adenine.</text>
</comment>
<evidence type="ECO:0000313" key="16">
    <source>
        <dbReference type="Proteomes" id="UP001597451"/>
    </source>
</evidence>
<keyword evidence="10 13" id="KW-0067">ATP-binding</keyword>
<protein>
    <recommendedName>
        <fullName evidence="4 13">Threonylcarbamoyl-AMP synthase</fullName>
        <shortName evidence="13">TC-AMP synthase</shortName>
        <ecNumber evidence="3 13">2.7.7.87</ecNumber>
    </recommendedName>
    <alternativeName>
        <fullName evidence="11 13">L-threonylcarbamoyladenylate synthase</fullName>
    </alternativeName>
</protein>
<dbReference type="Pfam" id="PF01300">
    <property type="entry name" value="Sua5_yciO_yrdC"/>
    <property type="match status" value="1"/>
</dbReference>
<keyword evidence="16" id="KW-1185">Reference proteome</keyword>
<evidence type="ECO:0000256" key="4">
    <source>
        <dbReference type="ARBA" id="ARBA00015492"/>
    </source>
</evidence>
<dbReference type="PANTHER" id="PTHR17490">
    <property type="entry name" value="SUA5"/>
    <property type="match status" value="1"/>
</dbReference>
<evidence type="ECO:0000256" key="2">
    <source>
        <dbReference type="ARBA" id="ARBA00007663"/>
    </source>
</evidence>
<gene>
    <name evidence="15" type="ORF">ACFSUN_11175</name>
</gene>
<dbReference type="PIRSF" id="PIRSF004930">
    <property type="entry name" value="Tln_factor_SUA5"/>
    <property type="match status" value="1"/>
</dbReference>
<evidence type="ECO:0000259" key="14">
    <source>
        <dbReference type="PROSITE" id="PS51163"/>
    </source>
</evidence>